<dbReference type="PANTHER" id="PTHR12080:SF59">
    <property type="entry name" value="HEPATIC AND GLIAL CELL ADHESION MOLECULE"/>
    <property type="match status" value="1"/>
</dbReference>
<evidence type="ECO:0000256" key="5">
    <source>
        <dbReference type="SAM" id="Phobius"/>
    </source>
</evidence>
<evidence type="ECO:0000256" key="3">
    <source>
        <dbReference type="ARBA" id="ARBA00023136"/>
    </source>
</evidence>
<evidence type="ECO:0000256" key="2">
    <source>
        <dbReference type="ARBA" id="ARBA00022729"/>
    </source>
</evidence>
<keyword evidence="3 5" id="KW-0472">Membrane</keyword>
<evidence type="ECO:0000256" key="4">
    <source>
        <dbReference type="ARBA" id="ARBA00023180"/>
    </source>
</evidence>
<keyword evidence="5" id="KW-1133">Transmembrane helix</keyword>
<evidence type="ECO:0000313" key="9">
    <source>
        <dbReference type="Proteomes" id="UP000265160"/>
    </source>
</evidence>
<dbReference type="PROSITE" id="PS50835">
    <property type="entry name" value="IG_LIKE"/>
    <property type="match status" value="1"/>
</dbReference>
<organism evidence="8 9">
    <name type="scientific">Maylandia zebra</name>
    <name type="common">zebra mbuna</name>
    <dbReference type="NCBI Taxonomy" id="106582"/>
    <lineage>
        <taxon>Eukaryota</taxon>
        <taxon>Metazoa</taxon>
        <taxon>Chordata</taxon>
        <taxon>Craniata</taxon>
        <taxon>Vertebrata</taxon>
        <taxon>Euteleostomi</taxon>
        <taxon>Actinopterygii</taxon>
        <taxon>Neopterygii</taxon>
        <taxon>Teleostei</taxon>
        <taxon>Neoteleostei</taxon>
        <taxon>Acanthomorphata</taxon>
        <taxon>Ovalentaria</taxon>
        <taxon>Cichlomorphae</taxon>
        <taxon>Cichliformes</taxon>
        <taxon>Cichlidae</taxon>
        <taxon>African cichlids</taxon>
        <taxon>Pseudocrenilabrinae</taxon>
        <taxon>Haplochromini</taxon>
        <taxon>Maylandia</taxon>
        <taxon>Maylandia zebra complex</taxon>
    </lineage>
</organism>
<evidence type="ECO:0000256" key="1">
    <source>
        <dbReference type="ARBA" id="ARBA00004370"/>
    </source>
</evidence>
<dbReference type="InterPro" id="IPR013783">
    <property type="entry name" value="Ig-like_fold"/>
</dbReference>
<comment type="subcellular location">
    <subcellularLocation>
        <location evidence="1">Membrane</location>
    </subcellularLocation>
</comment>
<keyword evidence="4" id="KW-0325">Glycoprotein</keyword>
<name>A0A3P9CZY1_9CICH</name>
<feature type="chain" id="PRO_5017923990" description="Ig-like domain-containing protein" evidence="6">
    <location>
        <begin position="22"/>
        <end position="313"/>
    </location>
</feature>
<dbReference type="InterPro" id="IPR036179">
    <property type="entry name" value="Ig-like_dom_sf"/>
</dbReference>
<dbReference type="PANTHER" id="PTHR12080">
    <property type="entry name" value="SIGNALING LYMPHOCYTIC ACTIVATION MOLECULE"/>
    <property type="match status" value="1"/>
</dbReference>
<evidence type="ECO:0000313" key="8">
    <source>
        <dbReference type="Ensembl" id="ENSMZEP00005027532.1"/>
    </source>
</evidence>
<feature type="transmembrane region" description="Helical" evidence="5">
    <location>
        <begin position="244"/>
        <end position="263"/>
    </location>
</feature>
<dbReference type="GO" id="GO:0016020">
    <property type="term" value="C:membrane"/>
    <property type="evidence" value="ECO:0007669"/>
    <property type="project" value="UniProtKB-SubCell"/>
</dbReference>
<dbReference type="AlphaFoldDB" id="A0A3P9CZY1"/>
<evidence type="ECO:0000259" key="7">
    <source>
        <dbReference type="PROSITE" id="PS50835"/>
    </source>
</evidence>
<dbReference type="STRING" id="106582.ENSMZEP00005027532"/>
<proteinExistence type="predicted"/>
<dbReference type="Proteomes" id="UP000265160">
    <property type="component" value="LG3"/>
</dbReference>
<sequence>MRLPTLFILFFKALQVVQTEAVDKSPQDVFGYLGENITLPSAVDSSWNLTRIEWSIFTNITLIATYRNGKINTERVPQYTGRLTLNTTSGDLTIHKLNELDAIEYTVEVFNSEGKRKTNQIKITAKQRLQQPSIQIVTSTSVESGCLMVVNCSSLDEGVNLSWGVEPVSVLTINKSHPSDSSAQLFAFVNTKENFASFTCISSRDTESVSSKPVTPKCESKICDSNCTTPPSPTTETQYCAGKIVIWVFATFGICGIIFYMIYRYRGKWKNKSPPEENVYSVSSSVCRAVESIEDNMRLDPLLATVMYFSIIF</sequence>
<evidence type="ECO:0000256" key="6">
    <source>
        <dbReference type="SAM" id="SignalP"/>
    </source>
</evidence>
<reference evidence="8 9" key="1">
    <citation type="journal article" date="2014" name="Nature">
        <title>The genomic substrate for adaptive radiation in African cichlid fish.</title>
        <authorList>
            <person name="Brawand D."/>
            <person name="Wagner C.E."/>
            <person name="Li Y.I."/>
            <person name="Malinsky M."/>
            <person name="Keller I."/>
            <person name="Fan S."/>
            <person name="Simakov O."/>
            <person name="Ng A.Y."/>
            <person name="Lim Z.W."/>
            <person name="Bezault E."/>
            <person name="Turner-Maier J."/>
            <person name="Johnson J."/>
            <person name="Alcazar R."/>
            <person name="Noh H.J."/>
            <person name="Russell P."/>
            <person name="Aken B."/>
            <person name="Alfoldi J."/>
            <person name="Amemiya C."/>
            <person name="Azzouzi N."/>
            <person name="Baroiller J.F."/>
            <person name="Barloy-Hubler F."/>
            <person name="Berlin A."/>
            <person name="Bloomquist R."/>
            <person name="Carleton K.L."/>
            <person name="Conte M.A."/>
            <person name="D'Cotta H."/>
            <person name="Eshel O."/>
            <person name="Gaffney L."/>
            <person name="Galibert F."/>
            <person name="Gante H.F."/>
            <person name="Gnerre S."/>
            <person name="Greuter L."/>
            <person name="Guyon R."/>
            <person name="Haddad N.S."/>
            <person name="Haerty W."/>
            <person name="Harris R.M."/>
            <person name="Hofmann H.A."/>
            <person name="Hourlier T."/>
            <person name="Hulata G."/>
            <person name="Jaffe D.B."/>
            <person name="Lara M."/>
            <person name="Lee A.P."/>
            <person name="MacCallum I."/>
            <person name="Mwaiko S."/>
            <person name="Nikaido M."/>
            <person name="Nishihara H."/>
            <person name="Ozouf-Costaz C."/>
            <person name="Penman D.J."/>
            <person name="Przybylski D."/>
            <person name="Rakotomanga M."/>
            <person name="Renn S.C.P."/>
            <person name="Ribeiro F.J."/>
            <person name="Ron M."/>
            <person name="Salzburger W."/>
            <person name="Sanchez-Pulido L."/>
            <person name="Santos M.E."/>
            <person name="Searle S."/>
            <person name="Sharpe T."/>
            <person name="Swofford R."/>
            <person name="Tan F.J."/>
            <person name="Williams L."/>
            <person name="Young S."/>
            <person name="Yin S."/>
            <person name="Okada N."/>
            <person name="Kocher T.D."/>
            <person name="Miska E.A."/>
            <person name="Lander E.S."/>
            <person name="Venkatesh B."/>
            <person name="Fernald R.D."/>
            <person name="Meyer A."/>
            <person name="Ponting C.P."/>
            <person name="Streelman J.T."/>
            <person name="Lindblad-Toh K."/>
            <person name="Seehausen O."/>
            <person name="Di Palma F."/>
        </authorList>
    </citation>
    <scope>NUCLEOTIDE SEQUENCE</scope>
</reference>
<reference evidence="8" key="3">
    <citation type="submission" date="2025-09" db="UniProtKB">
        <authorList>
            <consortium name="Ensembl"/>
        </authorList>
    </citation>
    <scope>IDENTIFICATION</scope>
</reference>
<dbReference type="Gene3D" id="2.60.40.10">
    <property type="entry name" value="Immunoglobulins"/>
    <property type="match status" value="1"/>
</dbReference>
<dbReference type="InterPro" id="IPR007110">
    <property type="entry name" value="Ig-like_dom"/>
</dbReference>
<reference evidence="8" key="2">
    <citation type="submission" date="2025-08" db="UniProtKB">
        <authorList>
            <consortium name="Ensembl"/>
        </authorList>
    </citation>
    <scope>IDENTIFICATION</scope>
</reference>
<keyword evidence="9" id="KW-1185">Reference proteome</keyword>
<keyword evidence="2 6" id="KW-0732">Signal</keyword>
<dbReference type="InterPro" id="IPR015631">
    <property type="entry name" value="CD2/SLAM_rcpt"/>
</dbReference>
<accession>A0A3P9CZY1</accession>
<dbReference type="Ensembl" id="ENSMZET00005028405.1">
    <property type="protein sequence ID" value="ENSMZEP00005027532.1"/>
    <property type="gene ID" value="ENSMZEG00005020523.1"/>
</dbReference>
<feature type="signal peptide" evidence="6">
    <location>
        <begin position="1"/>
        <end position="21"/>
    </location>
</feature>
<keyword evidence="5" id="KW-0812">Transmembrane</keyword>
<feature type="domain" description="Ig-like" evidence="7">
    <location>
        <begin position="132"/>
        <end position="210"/>
    </location>
</feature>
<protein>
    <recommendedName>
        <fullName evidence="7">Ig-like domain-containing protein</fullName>
    </recommendedName>
</protein>
<dbReference type="SUPFAM" id="SSF48726">
    <property type="entry name" value="Immunoglobulin"/>
    <property type="match status" value="1"/>
</dbReference>
<dbReference type="GeneTree" id="ENSGT00940000172777"/>
<dbReference type="GO" id="GO:0005911">
    <property type="term" value="C:cell-cell junction"/>
    <property type="evidence" value="ECO:0007669"/>
    <property type="project" value="TreeGrafter"/>
</dbReference>